<proteinExistence type="predicted"/>
<accession>A0A133QQH7</accession>
<feature type="signal peptide" evidence="2">
    <location>
        <begin position="1"/>
        <end position="20"/>
    </location>
</feature>
<feature type="chain" id="PRO_5007458774" evidence="2">
    <location>
        <begin position="21"/>
        <end position="252"/>
    </location>
</feature>
<dbReference type="GO" id="GO:0042834">
    <property type="term" value="F:peptidoglycan binding"/>
    <property type="evidence" value="ECO:0007669"/>
    <property type="project" value="InterPro"/>
</dbReference>
<dbReference type="Pfam" id="PF05036">
    <property type="entry name" value="SPOR"/>
    <property type="match status" value="1"/>
</dbReference>
<dbReference type="RefSeq" id="WP_060939960.1">
    <property type="nucleotide sequence ID" value="NZ_KQ957185.1"/>
</dbReference>
<dbReference type="AlphaFoldDB" id="A0A133QQH7"/>
<name>A0A133QQH7_9BACT</name>
<dbReference type="InterPro" id="IPR007730">
    <property type="entry name" value="SPOR-like_dom"/>
</dbReference>
<feature type="region of interest" description="Disordered" evidence="1">
    <location>
        <begin position="69"/>
        <end position="91"/>
    </location>
</feature>
<gene>
    <name evidence="4" type="ORF">HMPREF3226_00106</name>
</gene>
<evidence type="ECO:0000313" key="4">
    <source>
        <dbReference type="EMBL" id="KXA45139.1"/>
    </source>
</evidence>
<dbReference type="PATRIC" id="fig|28128.5.peg.105"/>
<dbReference type="EMBL" id="LRQG01000002">
    <property type="protein sequence ID" value="KXA45139.1"/>
    <property type="molecule type" value="Genomic_DNA"/>
</dbReference>
<evidence type="ECO:0000313" key="5">
    <source>
        <dbReference type="Proteomes" id="UP000070533"/>
    </source>
</evidence>
<keyword evidence="2" id="KW-0732">Signal</keyword>
<keyword evidence="4" id="KW-0132">Cell division</keyword>
<keyword evidence="5" id="KW-1185">Reference proteome</keyword>
<reference evidence="5" key="1">
    <citation type="submission" date="2016-01" db="EMBL/GenBank/DDBJ databases">
        <authorList>
            <person name="Mitreva M."/>
            <person name="Pepin K.H."/>
            <person name="Mihindukulasuriya K.A."/>
            <person name="Fulton R."/>
            <person name="Fronick C."/>
            <person name="O'Laughlin M."/>
            <person name="Miner T."/>
            <person name="Herter B."/>
            <person name="Rosa B.A."/>
            <person name="Cordes M."/>
            <person name="Tomlinson C."/>
            <person name="Wollam A."/>
            <person name="Palsikar V.B."/>
            <person name="Mardis E.R."/>
            <person name="Wilson R.K."/>
        </authorList>
    </citation>
    <scope>NUCLEOTIDE SEQUENCE [LARGE SCALE GENOMIC DNA]</scope>
    <source>
        <strain evidence="5">MJR7716</strain>
    </source>
</reference>
<evidence type="ECO:0000256" key="1">
    <source>
        <dbReference type="SAM" id="MobiDB-lite"/>
    </source>
</evidence>
<feature type="domain" description="SPOR" evidence="3">
    <location>
        <begin position="157"/>
        <end position="231"/>
    </location>
</feature>
<dbReference type="GO" id="GO:0051301">
    <property type="term" value="P:cell division"/>
    <property type="evidence" value="ECO:0007669"/>
    <property type="project" value="UniProtKB-KW"/>
</dbReference>
<dbReference type="STRING" id="28128.HMPREF3226_00106"/>
<evidence type="ECO:0000256" key="2">
    <source>
        <dbReference type="SAM" id="SignalP"/>
    </source>
</evidence>
<dbReference type="OrthoDB" id="2473397at2"/>
<comment type="caution">
    <text evidence="4">The sequence shown here is derived from an EMBL/GenBank/DDBJ whole genome shotgun (WGS) entry which is preliminary data.</text>
</comment>
<organism evidence="4 5">
    <name type="scientific">Prevotella corporis</name>
    <dbReference type="NCBI Taxonomy" id="28128"/>
    <lineage>
        <taxon>Bacteria</taxon>
        <taxon>Pseudomonadati</taxon>
        <taxon>Bacteroidota</taxon>
        <taxon>Bacteroidia</taxon>
        <taxon>Bacteroidales</taxon>
        <taxon>Prevotellaceae</taxon>
        <taxon>Prevotella</taxon>
    </lineage>
</organism>
<protein>
    <submittedName>
        <fullName evidence="4">Sporulation and cell division repeat protein</fullName>
    </submittedName>
</protein>
<sequence length="252" mass="27906">MKKFLTTLVIVLFGTLAASAQGTVTVTQSAEIDALVNGNKKAKTKAELKAEKKAAKMAAKEHRRNGNLIKPSANVTNTQAPIPPTRQETKVAPVPRPIEPRVATPSQGSTGSQYSPTYRTKLVRKKVKKSTVDPVDGAVVTNTVTKRIIRGAKKMRGFRVLAYSGGNTRVARQEAERLGQKAKALFPTEPIYVHFYSPRWMCQIGNFTSYNKARNVMRKLRKEGFSNANVIRTMITVQTTKFVDEELPTMDE</sequence>
<keyword evidence="4" id="KW-0131">Cell cycle</keyword>
<evidence type="ECO:0000259" key="3">
    <source>
        <dbReference type="Pfam" id="PF05036"/>
    </source>
</evidence>
<dbReference type="Proteomes" id="UP000070533">
    <property type="component" value="Unassembled WGS sequence"/>
</dbReference>